<dbReference type="SMART" id="SM00220">
    <property type="entry name" value="S_TKc"/>
    <property type="match status" value="1"/>
</dbReference>
<organism evidence="8 9">
    <name type="scientific">Teladorsagia circumcincta</name>
    <name type="common">Brown stomach worm</name>
    <name type="synonym">Ostertagia circumcincta</name>
    <dbReference type="NCBI Taxonomy" id="45464"/>
    <lineage>
        <taxon>Eukaryota</taxon>
        <taxon>Metazoa</taxon>
        <taxon>Ecdysozoa</taxon>
        <taxon>Nematoda</taxon>
        <taxon>Chromadorea</taxon>
        <taxon>Rhabditida</taxon>
        <taxon>Rhabditina</taxon>
        <taxon>Rhabditomorpha</taxon>
        <taxon>Strongyloidea</taxon>
        <taxon>Trichostrongylidae</taxon>
        <taxon>Teladorsagia</taxon>
    </lineage>
</organism>
<keyword evidence="6" id="KW-0067">ATP-binding</keyword>
<dbReference type="SUPFAM" id="SSF56112">
    <property type="entry name" value="Protein kinase-like (PK-like)"/>
    <property type="match status" value="1"/>
</dbReference>
<dbReference type="Proteomes" id="UP000230423">
    <property type="component" value="Unassembled WGS sequence"/>
</dbReference>
<dbReference type="PROSITE" id="PS50011">
    <property type="entry name" value="PROTEIN_KINASE_DOM"/>
    <property type="match status" value="1"/>
</dbReference>
<accession>A0A2G9UFN5</accession>
<dbReference type="Pfam" id="PF00069">
    <property type="entry name" value="Pkinase"/>
    <property type="match status" value="1"/>
</dbReference>
<evidence type="ECO:0000313" key="8">
    <source>
        <dbReference type="EMBL" id="PIO69058.1"/>
    </source>
</evidence>
<dbReference type="Gene3D" id="1.10.510.10">
    <property type="entry name" value="Transferase(Phosphotransferase) domain 1"/>
    <property type="match status" value="2"/>
</dbReference>
<dbReference type="GO" id="GO:0005634">
    <property type="term" value="C:nucleus"/>
    <property type="evidence" value="ECO:0007669"/>
    <property type="project" value="TreeGrafter"/>
</dbReference>
<dbReference type="InterPro" id="IPR050108">
    <property type="entry name" value="CDK"/>
</dbReference>
<reference evidence="8 9" key="1">
    <citation type="submission" date="2015-09" db="EMBL/GenBank/DDBJ databases">
        <title>Draft genome of the parasitic nematode Teladorsagia circumcincta isolate WARC Sus (inbred).</title>
        <authorList>
            <person name="Mitreva M."/>
        </authorList>
    </citation>
    <scope>NUCLEOTIDE SEQUENCE [LARGE SCALE GENOMIC DNA]</scope>
    <source>
        <strain evidence="8 9">S</strain>
    </source>
</reference>
<dbReference type="OrthoDB" id="1732493at2759"/>
<dbReference type="Gene3D" id="3.30.200.20">
    <property type="entry name" value="Phosphorylase Kinase, domain 1"/>
    <property type="match status" value="1"/>
</dbReference>
<feature type="domain" description="Protein kinase" evidence="7">
    <location>
        <begin position="1"/>
        <end position="190"/>
    </location>
</feature>
<dbReference type="GO" id="GO:0004674">
    <property type="term" value="F:protein serine/threonine kinase activity"/>
    <property type="evidence" value="ECO:0007669"/>
    <property type="project" value="UniProtKB-KW"/>
</dbReference>
<gene>
    <name evidence="8" type="ORF">TELCIR_09134</name>
</gene>
<evidence type="ECO:0000256" key="5">
    <source>
        <dbReference type="ARBA" id="ARBA00022777"/>
    </source>
</evidence>
<evidence type="ECO:0000256" key="4">
    <source>
        <dbReference type="ARBA" id="ARBA00022741"/>
    </source>
</evidence>
<dbReference type="InterPro" id="IPR000719">
    <property type="entry name" value="Prot_kinase_dom"/>
</dbReference>
<proteinExistence type="inferred from homology"/>
<dbReference type="PANTHER" id="PTHR24056">
    <property type="entry name" value="CELL DIVISION PROTEIN KINASE"/>
    <property type="match status" value="1"/>
</dbReference>
<name>A0A2G9UFN5_TELCI</name>
<evidence type="ECO:0000256" key="6">
    <source>
        <dbReference type="ARBA" id="ARBA00022840"/>
    </source>
</evidence>
<dbReference type="InterPro" id="IPR011009">
    <property type="entry name" value="Kinase-like_dom_sf"/>
</dbReference>
<dbReference type="EMBL" id="KZ346795">
    <property type="protein sequence ID" value="PIO69058.1"/>
    <property type="molecule type" value="Genomic_DNA"/>
</dbReference>
<evidence type="ECO:0000256" key="3">
    <source>
        <dbReference type="ARBA" id="ARBA00022679"/>
    </source>
</evidence>
<dbReference type="PANTHER" id="PTHR24056:SF508">
    <property type="entry name" value="CYCLIN-DEPENDENT KINASE 10"/>
    <property type="match status" value="1"/>
</dbReference>
<sequence>MGISDSALREIVLLKKLRHENIVELKEVAVSRDPQGMFLVMEYCEQDLAKLLDEMVHPFTEPQVKCLMQQLFRALDYMHSHYVLHRDLKVSNLLLTSHGILKVADFGLARVFGDPDMSMTPRVVFESASPVAVDLLNALFTYDPKRRISAAAALAHPFFTERPLPCDPVLIPSLPPSHSKKRKREESLQI</sequence>
<dbReference type="PROSITE" id="PS00108">
    <property type="entry name" value="PROTEIN_KINASE_ST"/>
    <property type="match status" value="1"/>
</dbReference>
<keyword evidence="5" id="KW-0418">Kinase</keyword>
<keyword evidence="4" id="KW-0547">Nucleotide-binding</keyword>
<dbReference type="AlphaFoldDB" id="A0A2G9UFN5"/>
<dbReference type="GO" id="GO:0005524">
    <property type="term" value="F:ATP binding"/>
    <property type="evidence" value="ECO:0007669"/>
    <property type="project" value="UniProtKB-KW"/>
</dbReference>
<keyword evidence="3" id="KW-0808">Transferase</keyword>
<keyword evidence="2" id="KW-0723">Serine/threonine-protein kinase</keyword>
<dbReference type="InterPro" id="IPR008271">
    <property type="entry name" value="Ser/Thr_kinase_AS"/>
</dbReference>
<evidence type="ECO:0000313" key="9">
    <source>
        <dbReference type="Proteomes" id="UP000230423"/>
    </source>
</evidence>
<evidence type="ECO:0000259" key="7">
    <source>
        <dbReference type="PROSITE" id="PS50011"/>
    </source>
</evidence>
<evidence type="ECO:0000256" key="2">
    <source>
        <dbReference type="ARBA" id="ARBA00022527"/>
    </source>
</evidence>
<comment type="similarity">
    <text evidence="1">Belongs to the protein kinase superfamily. CMGC Ser/Thr protein kinase family. CDC2/CDKX subfamily.</text>
</comment>
<evidence type="ECO:0000256" key="1">
    <source>
        <dbReference type="ARBA" id="ARBA00006485"/>
    </source>
</evidence>
<keyword evidence="9" id="KW-1185">Reference proteome</keyword>
<protein>
    <recommendedName>
        <fullName evidence="7">Protein kinase domain-containing protein</fullName>
    </recommendedName>
</protein>